<dbReference type="InterPro" id="IPR023828">
    <property type="entry name" value="Peptidase_S8_Ser-AS"/>
</dbReference>
<dbReference type="Proteomes" id="UP000198552">
    <property type="component" value="Unassembled WGS sequence"/>
</dbReference>
<accession>A0A1G9S601</accession>
<dbReference type="PANTHER" id="PTHR43806">
    <property type="entry name" value="PEPTIDASE S8"/>
    <property type="match status" value="1"/>
</dbReference>
<keyword evidence="4 6" id="KW-0720">Serine protease</keyword>
<dbReference type="PRINTS" id="PR00723">
    <property type="entry name" value="SUBTILISIN"/>
</dbReference>
<dbReference type="InterPro" id="IPR015500">
    <property type="entry name" value="Peptidase_S8_subtilisin-rel"/>
</dbReference>
<dbReference type="InterPro" id="IPR022398">
    <property type="entry name" value="Peptidase_S8_His-AS"/>
</dbReference>
<gene>
    <name evidence="10" type="ORF">SAMN05428957_104129</name>
</gene>
<evidence type="ECO:0000256" key="2">
    <source>
        <dbReference type="ARBA" id="ARBA00022670"/>
    </source>
</evidence>
<dbReference type="PROSITE" id="PS00136">
    <property type="entry name" value="SUBTILASE_ASP"/>
    <property type="match status" value="1"/>
</dbReference>
<evidence type="ECO:0000313" key="11">
    <source>
        <dbReference type="Proteomes" id="UP000198552"/>
    </source>
</evidence>
<dbReference type="STRING" id="1527607.SAMN05428957_104129"/>
<keyword evidence="2 6" id="KW-0645">Protease</keyword>
<feature type="active site" description="Charge relay system" evidence="5 6">
    <location>
        <position position="227"/>
    </location>
</feature>
<keyword evidence="11" id="KW-1185">Reference proteome</keyword>
<dbReference type="EMBL" id="FNHP01000004">
    <property type="protein sequence ID" value="SDM30906.1"/>
    <property type="molecule type" value="Genomic_DNA"/>
</dbReference>
<dbReference type="Gene3D" id="3.40.50.200">
    <property type="entry name" value="Peptidase S8/S53 domain"/>
    <property type="match status" value="1"/>
</dbReference>
<feature type="active site" description="Charge relay system" evidence="5 6">
    <location>
        <position position="158"/>
    </location>
</feature>
<reference evidence="11" key="1">
    <citation type="submission" date="2016-10" db="EMBL/GenBank/DDBJ databases">
        <authorList>
            <person name="Varghese N."/>
            <person name="Submissions S."/>
        </authorList>
    </citation>
    <scope>NUCLEOTIDE SEQUENCE [LARGE SCALE GENOMIC DNA]</scope>
    <source>
        <strain evidence="11">EPL6</strain>
    </source>
</reference>
<dbReference type="Pfam" id="PF00082">
    <property type="entry name" value="Peptidase_S8"/>
    <property type="match status" value="1"/>
</dbReference>
<dbReference type="PROSITE" id="PS00138">
    <property type="entry name" value="SUBTILASE_SER"/>
    <property type="match status" value="1"/>
</dbReference>
<evidence type="ECO:0000313" key="10">
    <source>
        <dbReference type="EMBL" id="SDM30906.1"/>
    </source>
</evidence>
<dbReference type="InterPro" id="IPR036852">
    <property type="entry name" value="Peptidase_S8/S53_dom_sf"/>
</dbReference>
<dbReference type="PROSITE" id="PS00137">
    <property type="entry name" value="SUBTILASE_HIS"/>
    <property type="match status" value="1"/>
</dbReference>
<dbReference type="SUPFAM" id="SSF52743">
    <property type="entry name" value="Subtilisin-like"/>
    <property type="match status" value="1"/>
</dbReference>
<evidence type="ECO:0000256" key="7">
    <source>
        <dbReference type="RuleBase" id="RU003355"/>
    </source>
</evidence>
<dbReference type="RefSeq" id="WP_175488256.1">
    <property type="nucleotide sequence ID" value="NZ_FNHP01000004.1"/>
</dbReference>
<feature type="active site" description="Charge relay system" evidence="5 6">
    <location>
        <position position="579"/>
    </location>
</feature>
<name>A0A1G9S601_9BURK</name>
<evidence type="ECO:0000256" key="3">
    <source>
        <dbReference type="ARBA" id="ARBA00022801"/>
    </source>
</evidence>
<dbReference type="InterPro" id="IPR000209">
    <property type="entry name" value="Peptidase_S8/S53_dom"/>
</dbReference>
<proteinExistence type="inferred from homology"/>
<feature type="signal peptide" evidence="8">
    <location>
        <begin position="1"/>
        <end position="29"/>
    </location>
</feature>
<dbReference type="InterPro" id="IPR023827">
    <property type="entry name" value="Peptidase_S8_Asp-AS"/>
</dbReference>
<feature type="domain" description="Peptidase S8/S53" evidence="9">
    <location>
        <begin position="149"/>
        <end position="612"/>
    </location>
</feature>
<dbReference type="InterPro" id="IPR050131">
    <property type="entry name" value="Peptidase_S8_subtilisin-like"/>
</dbReference>
<evidence type="ECO:0000259" key="9">
    <source>
        <dbReference type="Pfam" id="PF00082"/>
    </source>
</evidence>
<keyword evidence="8" id="KW-0732">Signal</keyword>
<dbReference type="PROSITE" id="PS51892">
    <property type="entry name" value="SUBTILASE"/>
    <property type="match status" value="1"/>
</dbReference>
<dbReference type="PANTHER" id="PTHR43806:SF11">
    <property type="entry name" value="CEREVISIN-RELATED"/>
    <property type="match status" value="1"/>
</dbReference>
<evidence type="ECO:0000256" key="5">
    <source>
        <dbReference type="PIRSR" id="PIRSR615500-1"/>
    </source>
</evidence>
<sequence length="775" mass="80027">MTFAHHCPPSWRAALLGACLATGAGALHAAPGLDGKLSLLAARPHAPATRPQARGAQDEDADLVAVTIRFTGAPFDALRALGVRLGTVSGNIVTAQVPRARLREVAQVPGVEFVEAARRLPARLALSVPATGATALRSGPPLQWSGATGQGVIVGVVDDGLDFRHFDFRKADGSTRLLGLWDMRAGVGGAPPPGQTYGRECSVAQINMAIAEGVGSPACPQPSHGNHGTHVGSIAAGNGQATGNGVAAFRHIGMAPMADLLVANAIGDGVDNSNAVIDAVHYIKSRAQALGKPAVVNLSLGSYYGNRDGTSNYETALTHAVGPGFIITAAAGNEADAPIRAEAALAQGETVRIGYRNPSGNAQMLQLWYPGSYRWSVRVRNGACESAWVAAGTDEYEVDTPCGAVGIANTAPNPLNGDREVLVLLDTNGAGQRPAGDWSVEVRSVQGAGTVSIIGAEDGSDAHFIDHISPVTGQILTDTCSATGPICVGAYVTRQQWQGLNGTVGELSSLGAVGEVAHFSSRGPRRACSVPQRCPMVAKPEILAPGAMILAALGHDAEEDHAGRRVDADGQHVAYLGTSMATPHVTGAVALLLQKNPALTPDEARRLLLGHVQRTSYTPASLPMFDPAVANPAGADAAWGYGILDIASAWNAMSGQPPAAGIVPFVSGDARGLTLSATITPSADEQGNALQAYVVAVLPTGDLWTLGQGQWQPLAAGLRSYAQFSGARSFDIRVFDHLAHAGSGLGGTAIFIGYGTSEEQMLQQQKFRLVHVMAP</sequence>
<organism evidence="10 11">
    <name type="scientific">Oryzisolibacter propanilivorax</name>
    <dbReference type="NCBI Taxonomy" id="1527607"/>
    <lineage>
        <taxon>Bacteria</taxon>
        <taxon>Pseudomonadati</taxon>
        <taxon>Pseudomonadota</taxon>
        <taxon>Betaproteobacteria</taxon>
        <taxon>Burkholderiales</taxon>
        <taxon>Comamonadaceae</taxon>
        <taxon>Oryzisolibacter</taxon>
    </lineage>
</organism>
<protein>
    <submittedName>
        <fullName evidence="10">Subtilase family protein</fullName>
    </submittedName>
</protein>
<dbReference type="GO" id="GO:0004252">
    <property type="term" value="F:serine-type endopeptidase activity"/>
    <property type="evidence" value="ECO:0007669"/>
    <property type="project" value="UniProtKB-UniRule"/>
</dbReference>
<keyword evidence="3 6" id="KW-0378">Hydrolase</keyword>
<evidence type="ECO:0000256" key="1">
    <source>
        <dbReference type="ARBA" id="ARBA00011073"/>
    </source>
</evidence>
<comment type="similarity">
    <text evidence="1 6 7">Belongs to the peptidase S8 family.</text>
</comment>
<dbReference type="Gene3D" id="2.60.120.1290">
    <property type="match status" value="1"/>
</dbReference>
<evidence type="ECO:0000256" key="4">
    <source>
        <dbReference type="ARBA" id="ARBA00022825"/>
    </source>
</evidence>
<dbReference type="AlphaFoldDB" id="A0A1G9S601"/>
<feature type="chain" id="PRO_5011770444" evidence="8">
    <location>
        <begin position="30"/>
        <end position="775"/>
    </location>
</feature>
<dbReference type="GO" id="GO:0006508">
    <property type="term" value="P:proteolysis"/>
    <property type="evidence" value="ECO:0007669"/>
    <property type="project" value="UniProtKB-KW"/>
</dbReference>
<evidence type="ECO:0000256" key="8">
    <source>
        <dbReference type="SAM" id="SignalP"/>
    </source>
</evidence>
<evidence type="ECO:0000256" key="6">
    <source>
        <dbReference type="PROSITE-ProRule" id="PRU01240"/>
    </source>
</evidence>